<sequence>MSFFERYELNWFIGWWLLGCGWIILVWYLSLSTIPPKIDTGSYFSDKIGHFIAYAWLMFWFGNLYKDYRARLFFAGVFVLMGIGLEILQGMGQVRQFEYYDILANSAGVLISFILLFTSMARLFSWIEHFFKKEYDET</sequence>
<protein>
    <recommendedName>
        <fullName evidence="3">VanZ-like domain-containing protein</fullName>
    </recommendedName>
</protein>
<dbReference type="EMBL" id="UOFR01000057">
    <property type="protein sequence ID" value="VAW98094.1"/>
    <property type="molecule type" value="Genomic_DNA"/>
</dbReference>
<dbReference type="AlphaFoldDB" id="A0A3B1AVT8"/>
<keyword evidence="1" id="KW-0472">Membrane</keyword>
<evidence type="ECO:0008006" key="3">
    <source>
        <dbReference type="Google" id="ProtNLM"/>
    </source>
</evidence>
<proteinExistence type="predicted"/>
<dbReference type="NCBIfam" id="NF037970">
    <property type="entry name" value="vanZ_1"/>
    <property type="match status" value="1"/>
</dbReference>
<feature type="transmembrane region" description="Helical" evidence="1">
    <location>
        <begin position="72"/>
        <end position="90"/>
    </location>
</feature>
<dbReference type="PANTHER" id="PTHR28008">
    <property type="entry name" value="DOMAIN PROTEIN, PUTATIVE (AFU_ORTHOLOGUE AFUA_3G10980)-RELATED"/>
    <property type="match status" value="1"/>
</dbReference>
<feature type="transmembrane region" description="Helical" evidence="1">
    <location>
        <begin position="9"/>
        <end position="28"/>
    </location>
</feature>
<gene>
    <name evidence="2" type="ORF">MNBD_GAMMA21-2582</name>
</gene>
<organism evidence="2">
    <name type="scientific">hydrothermal vent metagenome</name>
    <dbReference type="NCBI Taxonomy" id="652676"/>
    <lineage>
        <taxon>unclassified sequences</taxon>
        <taxon>metagenomes</taxon>
        <taxon>ecological metagenomes</taxon>
    </lineage>
</organism>
<keyword evidence="1" id="KW-1133">Transmembrane helix</keyword>
<name>A0A3B1AVT8_9ZZZZ</name>
<dbReference type="PROSITE" id="PS51257">
    <property type="entry name" value="PROKAR_LIPOPROTEIN"/>
    <property type="match status" value="1"/>
</dbReference>
<accession>A0A3B1AVT8</accession>
<feature type="transmembrane region" description="Helical" evidence="1">
    <location>
        <begin position="48"/>
        <end position="65"/>
    </location>
</feature>
<feature type="transmembrane region" description="Helical" evidence="1">
    <location>
        <begin position="102"/>
        <end position="124"/>
    </location>
</feature>
<evidence type="ECO:0000313" key="2">
    <source>
        <dbReference type="EMBL" id="VAW98094.1"/>
    </source>
</evidence>
<dbReference type="PANTHER" id="PTHR28008:SF1">
    <property type="entry name" value="DOMAIN PROTEIN, PUTATIVE (AFU_ORTHOLOGUE AFUA_3G10980)-RELATED"/>
    <property type="match status" value="1"/>
</dbReference>
<keyword evidence="1" id="KW-0812">Transmembrane</keyword>
<evidence type="ECO:0000256" key="1">
    <source>
        <dbReference type="SAM" id="Phobius"/>
    </source>
</evidence>
<reference evidence="2" key="1">
    <citation type="submission" date="2018-06" db="EMBL/GenBank/DDBJ databases">
        <authorList>
            <person name="Zhirakovskaya E."/>
        </authorList>
    </citation>
    <scope>NUCLEOTIDE SEQUENCE</scope>
</reference>